<reference evidence="1" key="1">
    <citation type="submission" date="2020-05" db="EMBL/GenBank/DDBJ databases">
        <title>Large-scale comparative analyses of tick genomes elucidate their genetic diversity and vector capacities.</title>
        <authorList>
            <person name="Jia N."/>
            <person name="Wang J."/>
            <person name="Shi W."/>
            <person name="Du L."/>
            <person name="Sun Y."/>
            <person name="Zhan W."/>
            <person name="Jiang J."/>
            <person name="Wang Q."/>
            <person name="Zhang B."/>
            <person name="Ji P."/>
            <person name="Sakyi L.B."/>
            <person name="Cui X."/>
            <person name="Yuan T."/>
            <person name="Jiang B."/>
            <person name="Yang W."/>
            <person name="Lam T.T.-Y."/>
            <person name="Chang Q."/>
            <person name="Ding S."/>
            <person name="Wang X."/>
            <person name="Zhu J."/>
            <person name="Ruan X."/>
            <person name="Zhao L."/>
            <person name="Wei J."/>
            <person name="Que T."/>
            <person name="Du C."/>
            <person name="Cheng J."/>
            <person name="Dai P."/>
            <person name="Han X."/>
            <person name="Huang E."/>
            <person name="Gao Y."/>
            <person name="Liu J."/>
            <person name="Shao H."/>
            <person name="Ye R."/>
            <person name="Li L."/>
            <person name="Wei W."/>
            <person name="Wang X."/>
            <person name="Wang C."/>
            <person name="Yang T."/>
            <person name="Huo Q."/>
            <person name="Li W."/>
            <person name="Guo W."/>
            <person name="Chen H."/>
            <person name="Zhou L."/>
            <person name="Ni X."/>
            <person name="Tian J."/>
            <person name="Zhou Y."/>
            <person name="Sheng Y."/>
            <person name="Liu T."/>
            <person name="Pan Y."/>
            <person name="Xia L."/>
            <person name="Li J."/>
            <person name="Zhao F."/>
            <person name="Cao W."/>
        </authorList>
    </citation>
    <scope>NUCLEOTIDE SEQUENCE</scope>
    <source>
        <strain evidence="1">Hyas-2018</strain>
    </source>
</reference>
<name>A0ACB7TSM0_HYAAI</name>
<comment type="caution">
    <text evidence="1">The sequence shown here is derived from an EMBL/GenBank/DDBJ whole genome shotgun (WGS) entry which is preliminary data.</text>
</comment>
<protein>
    <submittedName>
        <fullName evidence="1">Uncharacterized protein</fullName>
    </submittedName>
</protein>
<accession>A0ACB7TSM0</accession>
<organism evidence="1 2">
    <name type="scientific">Hyalomma asiaticum</name>
    <name type="common">Tick</name>
    <dbReference type="NCBI Taxonomy" id="266040"/>
    <lineage>
        <taxon>Eukaryota</taxon>
        <taxon>Metazoa</taxon>
        <taxon>Ecdysozoa</taxon>
        <taxon>Arthropoda</taxon>
        <taxon>Chelicerata</taxon>
        <taxon>Arachnida</taxon>
        <taxon>Acari</taxon>
        <taxon>Parasitiformes</taxon>
        <taxon>Ixodida</taxon>
        <taxon>Ixodoidea</taxon>
        <taxon>Ixodidae</taxon>
        <taxon>Hyalomminae</taxon>
        <taxon>Hyalomma</taxon>
    </lineage>
</organism>
<keyword evidence="2" id="KW-1185">Reference proteome</keyword>
<dbReference type="EMBL" id="CM023481">
    <property type="protein sequence ID" value="KAH6947889.1"/>
    <property type="molecule type" value="Genomic_DNA"/>
</dbReference>
<gene>
    <name evidence="1" type="ORF">HPB50_021974</name>
</gene>
<proteinExistence type="predicted"/>
<evidence type="ECO:0000313" key="1">
    <source>
        <dbReference type="EMBL" id="KAH6947889.1"/>
    </source>
</evidence>
<sequence>MQSRWEGRVEAISASLLLNPARNKRRPRKERAAQQARNKVHVVGRNRRPLRGPGMDGRHQGPLGAARRHPRGAPGLQTRYALVITTYGHATLAPGNRSSAADRPRAAAAIRDVPTSDMRHVPRAPIPTEETGPRAWLL</sequence>
<dbReference type="Proteomes" id="UP000821845">
    <property type="component" value="Chromosome 1"/>
</dbReference>
<evidence type="ECO:0000313" key="2">
    <source>
        <dbReference type="Proteomes" id="UP000821845"/>
    </source>
</evidence>